<keyword evidence="1" id="KW-0732">Signal</keyword>
<evidence type="ECO:0000313" key="2">
    <source>
        <dbReference type="EMBL" id="KAK3235971.1"/>
    </source>
</evidence>
<dbReference type="Proteomes" id="UP001190700">
    <property type="component" value="Unassembled WGS sequence"/>
</dbReference>
<dbReference type="PANTHER" id="PTHR46388:SF2">
    <property type="entry name" value="NHL REPEAT-CONTAINING PROTEIN 2"/>
    <property type="match status" value="1"/>
</dbReference>
<dbReference type="SUPFAM" id="SSF63825">
    <property type="entry name" value="YWTD domain"/>
    <property type="match status" value="1"/>
</dbReference>
<evidence type="ECO:0000313" key="3">
    <source>
        <dbReference type="Proteomes" id="UP001190700"/>
    </source>
</evidence>
<proteinExistence type="predicted"/>
<comment type="caution">
    <text evidence="2">The sequence shown here is derived from an EMBL/GenBank/DDBJ whole genome shotgun (WGS) entry which is preliminary data.</text>
</comment>
<feature type="signal peptide" evidence="1">
    <location>
        <begin position="1"/>
        <end position="16"/>
    </location>
</feature>
<feature type="chain" id="PRO_5042060556" description="NHL repeat-containing protein" evidence="1">
    <location>
        <begin position="17"/>
        <end position="263"/>
    </location>
</feature>
<protein>
    <recommendedName>
        <fullName evidence="4">NHL repeat-containing protein</fullName>
    </recommendedName>
</protein>
<keyword evidence="3" id="KW-1185">Reference proteome</keyword>
<dbReference type="InterPro" id="IPR011042">
    <property type="entry name" value="6-blade_b-propeller_TolB-like"/>
</dbReference>
<organism evidence="2 3">
    <name type="scientific">Cymbomonas tetramitiformis</name>
    <dbReference type="NCBI Taxonomy" id="36881"/>
    <lineage>
        <taxon>Eukaryota</taxon>
        <taxon>Viridiplantae</taxon>
        <taxon>Chlorophyta</taxon>
        <taxon>Pyramimonadophyceae</taxon>
        <taxon>Pyramimonadales</taxon>
        <taxon>Pyramimonadaceae</taxon>
        <taxon>Cymbomonas</taxon>
    </lineage>
</organism>
<dbReference type="Gene3D" id="2.120.10.30">
    <property type="entry name" value="TolB, C-terminal domain"/>
    <property type="match status" value="3"/>
</dbReference>
<dbReference type="EMBL" id="LGRX02035185">
    <property type="protein sequence ID" value="KAK3235971.1"/>
    <property type="molecule type" value="Genomic_DNA"/>
</dbReference>
<sequence>MWCLLLLYLTLSGVQAYASVSGVVSTLAGGGNTTLLGEDYPASGFADGTGELAQFSSPAGALVSYQGTKVYVADASNNKIRTVVVSTGAVTTLAGGGKDLSESGHTDGTGTDYGNLFHHPSALAITQTSNILYVADTLNNKIRKVIAQIGLTTESSTVGVTTSLVGGGSTGGTGTYAGFNGPYGLALNADDTVLYVADYGNHMVRKVTIATSIVVTMCGGVEGLADGIGTAAEMGGPSGLVMSADFTMLYVAEATSNRVRALG</sequence>
<evidence type="ECO:0000256" key="1">
    <source>
        <dbReference type="SAM" id="SignalP"/>
    </source>
</evidence>
<gene>
    <name evidence="2" type="ORF">CYMTET_53859</name>
</gene>
<evidence type="ECO:0008006" key="4">
    <source>
        <dbReference type="Google" id="ProtNLM"/>
    </source>
</evidence>
<accession>A0AAE0EPM9</accession>
<dbReference type="AlphaFoldDB" id="A0AAE0EPM9"/>
<dbReference type="PANTHER" id="PTHR46388">
    <property type="entry name" value="NHL REPEAT-CONTAINING PROTEIN 2"/>
    <property type="match status" value="1"/>
</dbReference>
<reference evidence="2 3" key="1">
    <citation type="journal article" date="2015" name="Genome Biol. Evol.">
        <title>Comparative Genomics of a Bacterivorous Green Alga Reveals Evolutionary Causalities and Consequences of Phago-Mixotrophic Mode of Nutrition.</title>
        <authorList>
            <person name="Burns J.A."/>
            <person name="Paasch A."/>
            <person name="Narechania A."/>
            <person name="Kim E."/>
        </authorList>
    </citation>
    <scope>NUCLEOTIDE SEQUENCE [LARGE SCALE GENOMIC DNA]</scope>
    <source>
        <strain evidence="2 3">PLY_AMNH</strain>
    </source>
</reference>
<name>A0AAE0EPM9_9CHLO</name>